<dbReference type="AlphaFoldDB" id="A0A9P4X722"/>
<evidence type="ECO:0000313" key="3">
    <source>
        <dbReference type="Proteomes" id="UP000801864"/>
    </source>
</evidence>
<dbReference type="SUPFAM" id="SSF48452">
    <property type="entry name" value="TPR-like"/>
    <property type="match status" value="1"/>
</dbReference>
<evidence type="ECO:0000313" key="2">
    <source>
        <dbReference type="EMBL" id="KAF3060282.1"/>
    </source>
</evidence>
<accession>A0A9P4X722</accession>
<dbReference type="GO" id="GO:0005697">
    <property type="term" value="C:telomerase holoenzyme complex"/>
    <property type="evidence" value="ECO:0007669"/>
    <property type="project" value="TreeGrafter"/>
</dbReference>
<dbReference type="PANTHER" id="PTHR15696">
    <property type="entry name" value="SMG-7 SUPPRESSOR WITH MORPHOLOGICAL EFFECT ON GENITALIA PROTEIN 7"/>
    <property type="match status" value="1"/>
</dbReference>
<dbReference type="InterPro" id="IPR011990">
    <property type="entry name" value="TPR-like_helical_dom_sf"/>
</dbReference>
<comment type="caution">
    <text evidence="2">The sequence shown here is derived from an EMBL/GenBank/DDBJ whole genome shotgun (WGS) entry which is preliminary data.</text>
</comment>
<dbReference type="PANTHER" id="PTHR15696:SF0">
    <property type="entry name" value="TELOMERASE-BINDING PROTEIN EST1A"/>
    <property type="match status" value="1"/>
</dbReference>
<feature type="compositionally biased region" description="Low complexity" evidence="1">
    <location>
        <begin position="113"/>
        <end position="122"/>
    </location>
</feature>
<dbReference type="Gene3D" id="1.25.40.10">
    <property type="entry name" value="Tetratricopeptide repeat domain"/>
    <property type="match status" value="1"/>
</dbReference>
<dbReference type="EMBL" id="QLNT01000024">
    <property type="protein sequence ID" value="KAF3060282.1"/>
    <property type="molecule type" value="Genomic_DNA"/>
</dbReference>
<dbReference type="InterPro" id="IPR045153">
    <property type="entry name" value="Est1/Ebs1-like"/>
</dbReference>
<keyword evidence="3" id="KW-1185">Reference proteome</keyword>
<gene>
    <name evidence="2" type="ORF">CFAM422_011374</name>
</gene>
<protein>
    <submittedName>
        <fullName evidence="2">Uncharacterized protein</fullName>
    </submittedName>
</protein>
<dbReference type="GO" id="GO:0000184">
    <property type="term" value="P:nuclear-transcribed mRNA catabolic process, nonsense-mediated decay"/>
    <property type="evidence" value="ECO:0007669"/>
    <property type="project" value="TreeGrafter"/>
</dbReference>
<reference evidence="2 3" key="1">
    <citation type="submission" date="2018-06" db="EMBL/GenBank/DDBJ databases">
        <title>Genome analysis of cellulolytic fungus Trichoderma lentiforme CFAM-422.</title>
        <authorList>
            <person name="Steindorff A.S."/>
            <person name="Formighieri E.F."/>
            <person name="Midorikawa G.E.O."/>
            <person name="Tamietti M.S."/>
            <person name="Ramos E.Z."/>
            <person name="Silva A.S."/>
            <person name="Bon E.P.S."/>
            <person name="Mendes T.D."/>
            <person name="Damaso M.C.T."/>
            <person name="Favaro L.C.L."/>
        </authorList>
    </citation>
    <scope>NUCLEOTIDE SEQUENCE [LARGE SCALE GENOMIC DNA]</scope>
    <source>
        <strain evidence="2 3">CFAM-422</strain>
    </source>
</reference>
<proteinExistence type="predicted"/>
<feature type="region of interest" description="Disordered" evidence="1">
    <location>
        <begin position="90"/>
        <end position="122"/>
    </location>
</feature>
<dbReference type="GO" id="GO:0042162">
    <property type="term" value="F:telomeric DNA binding"/>
    <property type="evidence" value="ECO:0007669"/>
    <property type="project" value="TreeGrafter"/>
</dbReference>
<organism evidence="2 3">
    <name type="scientific">Trichoderma lentiforme</name>
    <dbReference type="NCBI Taxonomy" id="1567552"/>
    <lineage>
        <taxon>Eukaryota</taxon>
        <taxon>Fungi</taxon>
        <taxon>Dikarya</taxon>
        <taxon>Ascomycota</taxon>
        <taxon>Pezizomycotina</taxon>
        <taxon>Sordariomycetes</taxon>
        <taxon>Hypocreomycetidae</taxon>
        <taxon>Hypocreales</taxon>
        <taxon>Hypocreaceae</taxon>
        <taxon>Trichoderma</taxon>
    </lineage>
</organism>
<name>A0A9P4X722_9HYPO</name>
<dbReference type="GO" id="GO:0070034">
    <property type="term" value="F:telomerase RNA binding"/>
    <property type="evidence" value="ECO:0007669"/>
    <property type="project" value="TreeGrafter"/>
</dbReference>
<feature type="compositionally biased region" description="Basic and acidic residues" evidence="1">
    <location>
        <begin position="91"/>
        <end position="102"/>
    </location>
</feature>
<evidence type="ECO:0000256" key="1">
    <source>
        <dbReference type="SAM" id="MobiDB-lite"/>
    </source>
</evidence>
<sequence length="384" mass="42355">MVTADKYFSFRISPPAGEPANSFFLGSGSDICNSGRLGFNGDFPRLSSQAIFSREPSADDTVSAASVATVCDGAAAVACGCDIASAASHNSRHDFHGSTEKKSRSRRFGASHSSSWAATAPDAPSAFAASSAKSLTRAQAFPNLPYKTPEEEAQEKQHRECDAHAEMALQKPKRGQEAPLFDQELLAAEVKGIYAGLVMVEIKCIEVDNAQSLPNELQGTDSGDTLIPQNWLRFALNNSIDLPALIALHSTLLHEHHDFFLASQHPAACPALRRLASKYAMPARMWRHGIHSFLELLRHRLPDLMEHMLTFIYLAYTMMALLYETVPCLGDLGRYRMAIDDDDIRDREIWTGVSSYWYHMAPHIFPTAGRLYHHLAILARPNAK</sequence>
<dbReference type="Proteomes" id="UP000801864">
    <property type="component" value="Unassembled WGS sequence"/>
</dbReference>